<reference evidence="3 4" key="1">
    <citation type="submission" date="2018-08" db="EMBL/GenBank/DDBJ databases">
        <title>The first complete genome of Treponema rectale (CHPAT), a commensal spirochete of the bovine rectum.</title>
        <authorList>
            <person name="Staton G.J."/>
            <person name="Clegg S.R."/>
            <person name="Carter S.D."/>
            <person name="Radford A.D."/>
            <person name="Darby A."/>
            <person name="Hall N."/>
            <person name="Birtles R.J."/>
            <person name="Evans N.J."/>
        </authorList>
    </citation>
    <scope>NUCLEOTIDE SEQUENCE [LARGE SCALE GENOMIC DNA]</scope>
    <source>
        <strain evidence="3 4">CHPA</strain>
    </source>
</reference>
<organism evidence="3 4">
    <name type="scientific">Treponema rectale</name>
    <dbReference type="NCBI Taxonomy" id="744512"/>
    <lineage>
        <taxon>Bacteria</taxon>
        <taxon>Pseudomonadati</taxon>
        <taxon>Spirochaetota</taxon>
        <taxon>Spirochaetia</taxon>
        <taxon>Spirochaetales</taxon>
        <taxon>Treponemataceae</taxon>
        <taxon>Treponema</taxon>
    </lineage>
</organism>
<dbReference type="SUPFAM" id="SSF51445">
    <property type="entry name" value="(Trans)glycosidases"/>
    <property type="match status" value="1"/>
</dbReference>
<feature type="domain" description="Glycosyl hydrolase family 13 catalytic" evidence="2">
    <location>
        <begin position="14"/>
        <end position="382"/>
    </location>
</feature>
<dbReference type="Proteomes" id="UP000593591">
    <property type="component" value="Chromosome"/>
</dbReference>
<dbReference type="AlphaFoldDB" id="A0A7M1XJC7"/>
<dbReference type="SUPFAM" id="SSF51011">
    <property type="entry name" value="Glycosyl hydrolase domain"/>
    <property type="match status" value="1"/>
</dbReference>
<sequence length="515" mass="59720">MSHPEWLNTACFYEIYPQSFLDSNHDGIGDIKGIIKKLDYIKDLGFNALWINPIYLSPFYDAGYDVTDFKKVAPRYGSNADLYHLFSLAHEKGIKVLLDLVPGHTAMDSKWFKESCKAKKNKYSSRYIWTDKVWNSPKDLPVLRGISERDGAVVTNFFSIQPALNYGFYEVKEAYEDKITDEGPQATIKEMIDIIKFWLSKGCDGFRCDMAGWLVKRDPTQDGTVKVWKQILSEVKKEYPDSAFVSEWNNPEKSLQAGFDMDFLLQDEFNPYNSQLARIEKPFFQFNKEKKDASLFFHHFLEVYDYAKKYDKFVSIISGNHDTKRISAWLNQEELKFYYTFMYTIPNVPFLYYGDEIGMKFIHNLTSVEGGYQRTGSRSPMQWDKSKNAGFSKADKLYIPLDKNYKRICVEEERNDPDSLLLFIKTLLEIKRNHVALDNDAAFDLIDNKTHSPLIYLRKKDEEELLIAINPASEESLVSYPNEMNGNVILSIGNINIDEEKKTIHLSPYSLIILA</sequence>
<accession>A0A7M1XJC7</accession>
<dbReference type="InterPro" id="IPR013780">
    <property type="entry name" value="Glyco_hydro_b"/>
</dbReference>
<dbReference type="EMBL" id="CP031517">
    <property type="protein sequence ID" value="QOS39517.1"/>
    <property type="molecule type" value="Genomic_DNA"/>
</dbReference>
<gene>
    <name evidence="3" type="ORF">DYE49_03205</name>
</gene>
<evidence type="ECO:0000313" key="4">
    <source>
        <dbReference type="Proteomes" id="UP000593591"/>
    </source>
</evidence>
<dbReference type="PANTHER" id="PTHR10357">
    <property type="entry name" value="ALPHA-AMYLASE FAMILY MEMBER"/>
    <property type="match status" value="1"/>
</dbReference>
<name>A0A7M1XJC7_9SPIR</name>
<dbReference type="GO" id="GO:0009313">
    <property type="term" value="P:oligosaccharide catabolic process"/>
    <property type="evidence" value="ECO:0007669"/>
    <property type="project" value="TreeGrafter"/>
</dbReference>
<proteinExistence type="inferred from homology"/>
<comment type="similarity">
    <text evidence="1">Belongs to the glycosyl hydrolase 13 family.</text>
</comment>
<dbReference type="PANTHER" id="PTHR10357:SF179">
    <property type="entry name" value="NEUTRAL AND BASIC AMINO ACID TRANSPORT PROTEIN RBAT"/>
    <property type="match status" value="1"/>
</dbReference>
<dbReference type="Pfam" id="PF00128">
    <property type="entry name" value="Alpha-amylase"/>
    <property type="match status" value="1"/>
</dbReference>
<dbReference type="Gene3D" id="3.90.400.10">
    <property type="entry name" value="Oligo-1,6-glucosidase, Domain 2"/>
    <property type="match status" value="1"/>
</dbReference>
<dbReference type="SMART" id="SM00642">
    <property type="entry name" value="Aamy"/>
    <property type="match status" value="1"/>
</dbReference>
<dbReference type="InterPro" id="IPR006047">
    <property type="entry name" value="GH13_cat_dom"/>
</dbReference>
<dbReference type="Gene3D" id="2.60.40.1180">
    <property type="entry name" value="Golgi alpha-mannosidase II"/>
    <property type="match status" value="1"/>
</dbReference>
<evidence type="ECO:0000256" key="1">
    <source>
        <dbReference type="ARBA" id="ARBA00008061"/>
    </source>
</evidence>
<dbReference type="GO" id="GO:0004556">
    <property type="term" value="F:alpha-amylase activity"/>
    <property type="evidence" value="ECO:0007669"/>
    <property type="project" value="TreeGrafter"/>
</dbReference>
<evidence type="ECO:0000313" key="3">
    <source>
        <dbReference type="EMBL" id="QOS39517.1"/>
    </source>
</evidence>
<dbReference type="InterPro" id="IPR045857">
    <property type="entry name" value="O16G_dom_2"/>
</dbReference>
<protein>
    <submittedName>
        <fullName evidence="3">Glycosylase</fullName>
    </submittedName>
</protein>
<evidence type="ECO:0000259" key="2">
    <source>
        <dbReference type="SMART" id="SM00642"/>
    </source>
</evidence>
<dbReference type="InterPro" id="IPR017853">
    <property type="entry name" value="GH"/>
</dbReference>
<dbReference type="Gene3D" id="3.20.20.80">
    <property type="entry name" value="Glycosidases"/>
    <property type="match status" value="1"/>
</dbReference>
<dbReference type="KEGG" id="trc:DYE49_03205"/>